<dbReference type="GO" id="GO:0000175">
    <property type="term" value="F:3'-5'-RNA exonuclease activity"/>
    <property type="evidence" value="ECO:0007669"/>
    <property type="project" value="TreeGrafter"/>
</dbReference>
<gene>
    <name evidence="3" type="ORF">NE237_030690</name>
</gene>
<dbReference type="PANTHER" id="PTHR12121">
    <property type="entry name" value="CARBON CATABOLITE REPRESSOR PROTEIN 4"/>
    <property type="match status" value="1"/>
</dbReference>
<feature type="domain" description="Endonuclease/exonuclease/phosphatase" evidence="2">
    <location>
        <begin position="178"/>
        <end position="499"/>
    </location>
</feature>
<protein>
    <recommendedName>
        <fullName evidence="2">Endonuclease/exonuclease/phosphatase domain-containing protein</fullName>
    </recommendedName>
</protein>
<feature type="region of interest" description="Disordered" evidence="1">
    <location>
        <begin position="291"/>
        <end position="327"/>
    </location>
</feature>
<organism evidence="3 4">
    <name type="scientific">Protea cynaroides</name>
    <dbReference type="NCBI Taxonomy" id="273540"/>
    <lineage>
        <taxon>Eukaryota</taxon>
        <taxon>Viridiplantae</taxon>
        <taxon>Streptophyta</taxon>
        <taxon>Embryophyta</taxon>
        <taxon>Tracheophyta</taxon>
        <taxon>Spermatophyta</taxon>
        <taxon>Magnoliopsida</taxon>
        <taxon>Proteales</taxon>
        <taxon>Proteaceae</taxon>
        <taxon>Protea</taxon>
    </lineage>
</organism>
<dbReference type="EMBL" id="JAMYWD010000012">
    <property type="protein sequence ID" value="KAJ4953858.1"/>
    <property type="molecule type" value="Genomic_DNA"/>
</dbReference>
<comment type="caution">
    <text evidence="3">The sequence shown here is derived from an EMBL/GenBank/DDBJ whole genome shotgun (WGS) entry which is preliminary data.</text>
</comment>
<dbReference type="PANTHER" id="PTHR12121:SF68">
    <property type="entry name" value="CARBON CATABOLITE REPRESSOR PROTEIN 4 HOMOLOG 4-RELATED"/>
    <property type="match status" value="1"/>
</dbReference>
<feature type="compositionally biased region" description="Basic and acidic residues" evidence="1">
    <location>
        <begin position="304"/>
        <end position="317"/>
    </location>
</feature>
<dbReference type="SUPFAM" id="SSF56219">
    <property type="entry name" value="DNase I-like"/>
    <property type="match status" value="1"/>
</dbReference>
<dbReference type="AlphaFoldDB" id="A0A9Q0GWF7"/>
<keyword evidence="4" id="KW-1185">Reference proteome</keyword>
<proteinExistence type="predicted"/>
<name>A0A9Q0GWF7_9MAGN</name>
<dbReference type="Gene3D" id="3.60.10.10">
    <property type="entry name" value="Endonuclease/exonuclease/phosphatase"/>
    <property type="match status" value="1"/>
</dbReference>
<sequence>MLEEHNLKNALDSNGDFKLVYHINGEKYDSIWYNAAQRWNFLLRRKRGLVMDSKASNISKLRSTERGLSIGGCRCWFQNEILANDGNSKYKYKRLSSEAVSLSFEVEALFFIPQRHIHALMLKSFLLLPRLSAYPVRRICMSKMSSPKLPICPKFKSLENGENDIRVNSDGFRFRVVSYNILAQVYVKSSYFPHSPSPCLKWKARSQAILTILRSLEADFLCIQELDEYDSFYKSNLESLGYSGIYVQRSGQKRDGCGIFHKCNSAELVLEEKIEYNDLVDSVEIGTTGGMDRISDSTFDGNEEVAHTEDSPPKNESSDTVDPNDPRVRMKRDCVGLMAAFKLRDHSNHLVIVANTHIYWDPEWIDVKLAQAKYLLFRLAQFKEVVSNKFDCTPSVILAGDFNSTPGDMVYQFLISGNSSAMPVPEHSEAAPIPLCSVYAFIGREPPFTNCTPDFTNTLDYIFFSPSGGLRPVSFLELPGPESSDVIGGLPNFHHPSDHLPIGTDFEIIGT</sequence>
<evidence type="ECO:0000313" key="4">
    <source>
        <dbReference type="Proteomes" id="UP001141806"/>
    </source>
</evidence>
<dbReference type="InterPro" id="IPR005135">
    <property type="entry name" value="Endo/exonuclease/phosphatase"/>
</dbReference>
<dbReference type="InterPro" id="IPR050410">
    <property type="entry name" value="CCR4/nocturin_mRNA_transcr"/>
</dbReference>
<evidence type="ECO:0000256" key="1">
    <source>
        <dbReference type="SAM" id="MobiDB-lite"/>
    </source>
</evidence>
<dbReference type="Pfam" id="PF03372">
    <property type="entry name" value="Exo_endo_phos"/>
    <property type="match status" value="1"/>
</dbReference>
<dbReference type="Proteomes" id="UP001141806">
    <property type="component" value="Unassembled WGS sequence"/>
</dbReference>
<dbReference type="OrthoDB" id="2866996at2759"/>
<accession>A0A9Q0GWF7</accession>
<dbReference type="InterPro" id="IPR036691">
    <property type="entry name" value="Endo/exonu/phosph_ase_sf"/>
</dbReference>
<evidence type="ECO:0000259" key="2">
    <source>
        <dbReference type="Pfam" id="PF03372"/>
    </source>
</evidence>
<reference evidence="3" key="1">
    <citation type="journal article" date="2023" name="Plant J.">
        <title>The genome of the king protea, Protea cynaroides.</title>
        <authorList>
            <person name="Chang J."/>
            <person name="Duong T.A."/>
            <person name="Schoeman C."/>
            <person name="Ma X."/>
            <person name="Roodt D."/>
            <person name="Barker N."/>
            <person name="Li Z."/>
            <person name="Van de Peer Y."/>
            <person name="Mizrachi E."/>
        </authorList>
    </citation>
    <scope>NUCLEOTIDE SEQUENCE</scope>
    <source>
        <tissue evidence="3">Young leaves</tissue>
    </source>
</reference>
<evidence type="ECO:0000313" key="3">
    <source>
        <dbReference type="EMBL" id="KAJ4953858.1"/>
    </source>
</evidence>